<gene>
    <name evidence="2" type="ORF">GCM10025868_16950</name>
</gene>
<evidence type="ECO:0000313" key="3">
    <source>
        <dbReference type="Proteomes" id="UP001157017"/>
    </source>
</evidence>
<accession>A0ABQ6JE34</accession>
<reference evidence="3" key="1">
    <citation type="journal article" date="2019" name="Int. J. Syst. Evol. Microbiol.">
        <title>The Global Catalogue of Microorganisms (GCM) 10K type strain sequencing project: providing services to taxonomists for standard genome sequencing and annotation.</title>
        <authorList>
            <consortium name="The Broad Institute Genomics Platform"/>
            <consortium name="The Broad Institute Genome Sequencing Center for Infectious Disease"/>
            <person name="Wu L."/>
            <person name="Ma J."/>
        </authorList>
    </citation>
    <scope>NUCLEOTIDE SEQUENCE [LARGE SCALE GENOMIC DNA]</scope>
    <source>
        <strain evidence="3">NBRC 108730</strain>
    </source>
</reference>
<protein>
    <submittedName>
        <fullName evidence="2">Uncharacterized protein</fullName>
    </submittedName>
</protein>
<keyword evidence="3" id="KW-1185">Reference proteome</keyword>
<evidence type="ECO:0000313" key="2">
    <source>
        <dbReference type="EMBL" id="GMA86445.1"/>
    </source>
</evidence>
<proteinExistence type="predicted"/>
<feature type="region of interest" description="Disordered" evidence="1">
    <location>
        <begin position="70"/>
        <end position="101"/>
    </location>
</feature>
<organism evidence="2 3">
    <name type="scientific">Angustibacter aerolatus</name>
    <dbReference type="NCBI Taxonomy" id="1162965"/>
    <lineage>
        <taxon>Bacteria</taxon>
        <taxon>Bacillati</taxon>
        <taxon>Actinomycetota</taxon>
        <taxon>Actinomycetes</taxon>
        <taxon>Kineosporiales</taxon>
        <taxon>Kineosporiaceae</taxon>
    </lineage>
</organism>
<evidence type="ECO:0000256" key="1">
    <source>
        <dbReference type="SAM" id="MobiDB-lite"/>
    </source>
</evidence>
<comment type="caution">
    <text evidence="2">The sequence shown here is derived from an EMBL/GenBank/DDBJ whole genome shotgun (WGS) entry which is preliminary data.</text>
</comment>
<dbReference type="Proteomes" id="UP001157017">
    <property type="component" value="Unassembled WGS sequence"/>
</dbReference>
<name>A0ABQ6JE34_9ACTN</name>
<sequence>MLGEQRHRGEHLAEVPGVVVPAVRLAVAAEQPHGRGLEVGPRDVGHEAAQVAHPAAEQAGVVRHRCGGGCVTRPSCRTPPRRDATSGARDAAAVPRKRHLGTGGRVLGQGVAGARLVGVRKQRARGWAIC</sequence>
<dbReference type="EMBL" id="BSUZ01000001">
    <property type="protein sequence ID" value="GMA86445.1"/>
    <property type="molecule type" value="Genomic_DNA"/>
</dbReference>